<dbReference type="OrthoDB" id="10465196at2759"/>
<reference evidence="2" key="1">
    <citation type="journal article" date="2019" name="Plant Biotechnol. J.">
        <title>Genome sequencing of the Australian wild diploid species Gossypium australe highlights disease resistance and delayed gland morphogenesis.</title>
        <authorList>
            <person name="Cai Y."/>
            <person name="Cai X."/>
            <person name="Wang Q."/>
            <person name="Wang P."/>
            <person name="Zhang Y."/>
            <person name="Cai C."/>
            <person name="Xu Y."/>
            <person name="Wang K."/>
            <person name="Zhou Z."/>
            <person name="Wang C."/>
            <person name="Geng S."/>
            <person name="Li B."/>
            <person name="Dong Q."/>
            <person name="Hou Y."/>
            <person name="Wang H."/>
            <person name="Ai P."/>
            <person name="Liu Z."/>
            <person name="Yi F."/>
            <person name="Sun M."/>
            <person name="An G."/>
            <person name="Cheng J."/>
            <person name="Zhang Y."/>
            <person name="Shi Q."/>
            <person name="Xie Y."/>
            <person name="Shi X."/>
            <person name="Chang Y."/>
            <person name="Huang F."/>
            <person name="Chen Y."/>
            <person name="Hong S."/>
            <person name="Mi L."/>
            <person name="Sun Q."/>
            <person name="Zhang L."/>
            <person name="Zhou B."/>
            <person name="Peng R."/>
            <person name="Zhang X."/>
            <person name="Liu F."/>
        </authorList>
    </citation>
    <scope>NUCLEOTIDE SEQUENCE [LARGE SCALE GENOMIC DNA]</scope>
    <source>
        <strain evidence="2">cv. PA1801</strain>
    </source>
</reference>
<dbReference type="EMBL" id="SMMG02000007">
    <property type="protein sequence ID" value="KAA3465949.1"/>
    <property type="molecule type" value="Genomic_DNA"/>
</dbReference>
<comment type="caution">
    <text evidence="1">The sequence shown here is derived from an EMBL/GenBank/DDBJ whole genome shotgun (WGS) entry which is preliminary data.</text>
</comment>
<name>A0A5B6V9Y7_9ROSI</name>
<gene>
    <name evidence="1" type="ORF">EPI10_001080</name>
</gene>
<evidence type="ECO:0000313" key="1">
    <source>
        <dbReference type="EMBL" id="KAA3465949.1"/>
    </source>
</evidence>
<dbReference type="AlphaFoldDB" id="A0A5B6V9Y7"/>
<dbReference type="Proteomes" id="UP000325315">
    <property type="component" value="Unassembled WGS sequence"/>
</dbReference>
<accession>A0A5B6V9Y7</accession>
<proteinExistence type="predicted"/>
<keyword evidence="2" id="KW-1185">Reference proteome</keyword>
<evidence type="ECO:0000313" key="2">
    <source>
        <dbReference type="Proteomes" id="UP000325315"/>
    </source>
</evidence>
<organism evidence="1 2">
    <name type="scientific">Gossypium australe</name>
    <dbReference type="NCBI Taxonomy" id="47621"/>
    <lineage>
        <taxon>Eukaryota</taxon>
        <taxon>Viridiplantae</taxon>
        <taxon>Streptophyta</taxon>
        <taxon>Embryophyta</taxon>
        <taxon>Tracheophyta</taxon>
        <taxon>Spermatophyta</taxon>
        <taxon>Magnoliopsida</taxon>
        <taxon>eudicotyledons</taxon>
        <taxon>Gunneridae</taxon>
        <taxon>Pentapetalae</taxon>
        <taxon>rosids</taxon>
        <taxon>malvids</taxon>
        <taxon>Malvales</taxon>
        <taxon>Malvaceae</taxon>
        <taxon>Malvoideae</taxon>
        <taxon>Gossypium</taxon>
    </lineage>
</organism>
<sequence length="175" mass="20160">MITKFCHDNLHLDNRSSVEVNDNKTSSIFKVNGQRHIMTQDHQINVGSIIFREVHRYSQKNTDTLNFPLLITILAKVPIQTNKDTIPNKGAIIKQLALRFSREEMPRHPGSTSTLLPPMTTDTAPSTSLSNFQQKVIDVLEMLQQQFRIMEKHQQRPATNFGRVQKEMALFWGYV</sequence>
<protein>
    <submittedName>
        <fullName evidence="1">Uncharacterized protein</fullName>
    </submittedName>
</protein>